<protein>
    <submittedName>
        <fullName evidence="2">Uncharacterized protein</fullName>
    </submittedName>
</protein>
<proteinExistence type="predicted"/>
<evidence type="ECO:0000256" key="1">
    <source>
        <dbReference type="SAM" id="MobiDB-lite"/>
    </source>
</evidence>
<feature type="region of interest" description="Disordered" evidence="1">
    <location>
        <begin position="1"/>
        <end position="50"/>
    </location>
</feature>
<keyword evidence="3" id="KW-1185">Reference proteome</keyword>
<evidence type="ECO:0000313" key="2">
    <source>
        <dbReference type="EMBL" id="EZA55828.1"/>
    </source>
</evidence>
<dbReference type="AlphaFoldDB" id="A0A026WIM7"/>
<accession>A0A026WIM7</accession>
<organism evidence="2 3">
    <name type="scientific">Ooceraea biroi</name>
    <name type="common">Clonal raider ant</name>
    <name type="synonym">Cerapachys biroi</name>
    <dbReference type="NCBI Taxonomy" id="2015173"/>
    <lineage>
        <taxon>Eukaryota</taxon>
        <taxon>Metazoa</taxon>
        <taxon>Ecdysozoa</taxon>
        <taxon>Arthropoda</taxon>
        <taxon>Hexapoda</taxon>
        <taxon>Insecta</taxon>
        <taxon>Pterygota</taxon>
        <taxon>Neoptera</taxon>
        <taxon>Endopterygota</taxon>
        <taxon>Hymenoptera</taxon>
        <taxon>Apocrita</taxon>
        <taxon>Aculeata</taxon>
        <taxon>Formicoidea</taxon>
        <taxon>Formicidae</taxon>
        <taxon>Dorylinae</taxon>
        <taxon>Ooceraea</taxon>
    </lineage>
</organism>
<gene>
    <name evidence="2" type="ORF">X777_04003</name>
</gene>
<reference evidence="2 3" key="1">
    <citation type="journal article" date="2014" name="Curr. Biol.">
        <title>The genome of the clonal raider ant Cerapachys biroi.</title>
        <authorList>
            <person name="Oxley P.R."/>
            <person name="Ji L."/>
            <person name="Fetter-Pruneda I."/>
            <person name="McKenzie S.K."/>
            <person name="Li C."/>
            <person name="Hu H."/>
            <person name="Zhang G."/>
            <person name="Kronauer D.J."/>
        </authorList>
    </citation>
    <scope>NUCLEOTIDE SEQUENCE [LARGE SCALE GENOMIC DNA]</scope>
</reference>
<sequence length="50" mass="5641">MKSRGGVEEIEKAIASRRGERAARKETGDANRARTRDTARKRENRGKKDA</sequence>
<dbReference type="EMBL" id="KK107185">
    <property type="protein sequence ID" value="EZA55828.1"/>
    <property type="molecule type" value="Genomic_DNA"/>
</dbReference>
<name>A0A026WIM7_OOCBI</name>
<evidence type="ECO:0000313" key="3">
    <source>
        <dbReference type="Proteomes" id="UP000053097"/>
    </source>
</evidence>
<dbReference type="Proteomes" id="UP000053097">
    <property type="component" value="Unassembled WGS sequence"/>
</dbReference>